<dbReference type="Proteomes" id="UP000239757">
    <property type="component" value="Unassembled WGS sequence"/>
</dbReference>
<gene>
    <name evidence="1" type="ORF">GOBAR_AA09405</name>
</gene>
<sequence length="89" mass="10401">MAQLTQILRGPKIRSIRLGLETLALSSCRKEFLEASGTSNDVAISIVTTKHTLRHHQHARHAKIRRWHHQRSRHAKIRRWLHQRADSSD</sequence>
<reference evidence="1 2" key="1">
    <citation type="submission" date="2015-01" db="EMBL/GenBank/DDBJ databases">
        <title>Genome of allotetraploid Gossypium barbadense reveals genomic plasticity and fiber elongation in cotton evolution.</title>
        <authorList>
            <person name="Chen X."/>
            <person name="Liu X."/>
            <person name="Zhao B."/>
            <person name="Zheng H."/>
            <person name="Hu Y."/>
            <person name="Lu G."/>
            <person name="Yang C."/>
            <person name="Chen J."/>
            <person name="Shan C."/>
            <person name="Zhang L."/>
            <person name="Zhou Y."/>
            <person name="Wang L."/>
            <person name="Guo W."/>
            <person name="Bai Y."/>
            <person name="Ruan J."/>
            <person name="Shangguan X."/>
            <person name="Mao Y."/>
            <person name="Jiang J."/>
            <person name="Zhu Y."/>
            <person name="Lei J."/>
            <person name="Kang H."/>
            <person name="Chen S."/>
            <person name="He X."/>
            <person name="Wang R."/>
            <person name="Wang Y."/>
            <person name="Chen J."/>
            <person name="Wang L."/>
            <person name="Yu S."/>
            <person name="Wang B."/>
            <person name="Wei J."/>
            <person name="Song S."/>
            <person name="Lu X."/>
            <person name="Gao Z."/>
            <person name="Gu W."/>
            <person name="Deng X."/>
            <person name="Ma D."/>
            <person name="Wang S."/>
            <person name="Liang W."/>
            <person name="Fang L."/>
            <person name="Cai C."/>
            <person name="Zhu X."/>
            <person name="Zhou B."/>
            <person name="Zhang Y."/>
            <person name="Chen Z."/>
            <person name="Xu S."/>
            <person name="Zhu R."/>
            <person name="Wang S."/>
            <person name="Zhang T."/>
            <person name="Zhao G."/>
        </authorList>
    </citation>
    <scope>NUCLEOTIDE SEQUENCE [LARGE SCALE GENOMIC DNA]</scope>
    <source>
        <strain evidence="2">cv. Xinhai21</strain>
        <tissue evidence="1">Leaf</tissue>
    </source>
</reference>
<accession>A0A2P5Y6L8</accession>
<organism evidence="1 2">
    <name type="scientific">Gossypium barbadense</name>
    <name type="common">Sea Island cotton</name>
    <name type="synonym">Hibiscus barbadensis</name>
    <dbReference type="NCBI Taxonomy" id="3634"/>
    <lineage>
        <taxon>Eukaryota</taxon>
        <taxon>Viridiplantae</taxon>
        <taxon>Streptophyta</taxon>
        <taxon>Embryophyta</taxon>
        <taxon>Tracheophyta</taxon>
        <taxon>Spermatophyta</taxon>
        <taxon>Magnoliopsida</taxon>
        <taxon>eudicotyledons</taxon>
        <taxon>Gunneridae</taxon>
        <taxon>Pentapetalae</taxon>
        <taxon>rosids</taxon>
        <taxon>malvids</taxon>
        <taxon>Malvales</taxon>
        <taxon>Malvaceae</taxon>
        <taxon>Malvoideae</taxon>
        <taxon>Gossypium</taxon>
    </lineage>
</organism>
<evidence type="ECO:0000313" key="1">
    <source>
        <dbReference type="EMBL" id="PPS11243.1"/>
    </source>
</evidence>
<protein>
    <submittedName>
        <fullName evidence="1">Uncharacterized protein</fullName>
    </submittedName>
</protein>
<dbReference type="AlphaFoldDB" id="A0A2P5Y6L8"/>
<proteinExistence type="predicted"/>
<name>A0A2P5Y6L8_GOSBA</name>
<dbReference type="EMBL" id="KZ663617">
    <property type="protein sequence ID" value="PPS11243.1"/>
    <property type="molecule type" value="Genomic_DNA"/>
</dbReference>
<evidence type="ECO:0000313" key="2">
    <source>
        <dbReference type="Proteomes" id="UP000239757"/>
    </source>
</evidence>